<feature type="region of interest" description="Disordered" evidence="3">
    <location>
        <begin position="948"/>
        <end position="994"/>
    </location>
</feature>
<feature type="compositionally biased region" description="Gly residues" evidence="3">
    <location>
        <begin position="1912"/>
        <end position="1930"/>
    </location>
</feature>
<dbReference type="EMBL" id="JAEHOD010000062">
    <property type="protein sequence ID" value="KAG2433512.1"/>
    <property type="molecule type" value="Genomic_DNA"/>
</dbReference>
<feature type="compositionally biased region" description="Pro residues" evidence="3">
    <location>
        <begin position="228"/>
        <end position="237"/>
    </location>
</feature>
<feature type="compositionally biased region" description="Pro residues" evidence="3">
    <location>
        <begin position="207"/>
        <end position="219"/>
    </location>
</feature>
<dbReference type="Gene3D" id="1.50.10.10">
    <property type="match status" value="1"/>
</dbReference>
<evidence type="ECO:0000313" key="5">
    <source>
        <dbReference type="Proteomes" id="UP000613740"/>
    </source>
</evidence>
<feature type="region of interest" description="Disordered" evidence="3">
    <location>
        <begin position="411"/>
        <end position="430"/>
    </location>
</feature>
<feature type="compositionally biased region" description="Low complexity" evidence="3">
    <location>
        <begin position="285"/>
        <end position="306"/>
    </location>
</feature>
<feature type="region of interest" description="Disordered" evidence="3">
    <location>
        <begin position="1254"/>
        <end position="1291"/>
    </location>
</feature>
<comment type="caution">
    <text evidence="4">The sequence shown here is derived from an EMBL/GenBank/DDBJ whole genome shotgun (WGS) entry which is preliminary data.</text>
</comment>
<keyword evidence="5" id="KW-1185">Reference proteome</keyword>
<keyword evidence="2" id="KW-0326">Glycosidase</keyword>
<dbReference type="PRINTS" id="PR00744">
    <property type="entry name" value="GLHYDRLASE37"/>
</dbReference>
<dbReference type="Pfam" id="PF01204">
    <property type="entry name" value="Trehalase"/>
    <property type="match status" value="1"/>
</dbReference>
<name>A0A835VY18_9CHLO</name>
<gene>
    <name evidence="4" type="ORF">HYH02_012630</name>
</gene>
<feature type="compositionally biased region" description="Low complexity" evidence="3">
    <location>
        <begin position="1171"/>
        <end position="1201"/>
    </location>
</feature>
<feature type="compositionally biased region" description="Low complexity" evidence="3">
    <location>
        <begin position="677"/>
        <end position="702"/>
    </location>
</feature>
<dbReference type="GO" id="GO:0005993">
    <property type="term" value="P:trehalose catabolic process"/>
    <property type="evidence" value="ECO:0007669"/>
    <property type="project" value="TreeGrafter"/>
</dbReference>
<dbReference type="GO" id="GO:0004555">
    <property type="term" value="F:alpha,alpha-trehalase activity"/>
    <property type="evidence" value="ECO:0007669"/>
    <property type="project" value="UniProtKB-EC"/>
</dbReference>
<feature type="compositionally biased region" description="Low complexity" evidence="3">
    <location>
        <begin position="637"/>
        <end position="657"/>
    </location>
</feature>
<keyword evidence="2" id="KW-0378">Hydrolase</keyword>
<feature type="compositionally biased region" description="Pro residues" evidence="3">
    <location>
        <begin position="658"/>
        <end position="674"/>
    </location>
</feature>
<feature type="compositionally biased region" description="Gly residues" evidence="3">
    <location>
        <begin position="355"/>
        <end position="371"/>
    </location>
</feature>
<feature type="compositionally biased region" description="Low complexity" evidence="3">
    <location>
        <begin position="1274"/>
        <end position="1288"/>
    </location>
</feature>
<dbReference type="PANTHER" id="PTHR23403">
    <property type="entry name" value="TREHALASE"/>
    <property type="match status" value="1"/>
</dbReference>
<feature type="region of interest" description="Disordered" evidence="3">
    <location>
        <begin position="632"/>
        <end position="703"/>
    </location>
</feature>
<feature type="compositionally biased region" description="Low complexity" evidence="3">
    <location>
        <begin position="128"/>
        <end position="151"/>
    </location>
</feature>
<dbReference type="InterPro" id="IPR012341">
    <property type="entry name" value="6hp_glycosidase-like_sf"/>
</dbReference>
<feature type="region of interest" description="Disordered" evidence="3">
    <location>
        <begin position="319"/>
        <end position="380"/>
    </location>
</feature>
<feature type="compositionally biased region" description="Gly residues" evidence="3">
    <location>
        <begin position="323"/>
        <end position="346"/>
    </location>
</feature>
<dbReference type="InterPro" id="IPR001661">
    <property type="entry name" value="Glyco_hydro_37"/>
</dbReference>
<organism evidence="4 5">
    <name type="scientific">Chlamydomonas schloesseri</name>
    <dbReference type="NCBI Taxonomy" id="2026947"/>
    <lineage>
        <taxon>Eukaryota</taxon>
        <taxon>Viridiplantae</taxon>
        <taxon>Chlorophyta</taxon>
        <taxon>core chlorophytes</taxon>
        <taxon>Chlorophyceae</taxon>
        <taxon>CS clade</taxon>
        <taxon>Chlamydomonadales</taxon>
        <taxon>Chlamydomonadaceae</taxon>
        <taxon>Chlamydomonas</taxon>
    </lineage>
</organism>
<sequence>MAYLGAPSHRRDSRRFDISAGSNFAFQPFLQPASFDNGGLHLQHQPPFYFGSSYALPPPALPLQLPPAYPALNGSSVTFQQHRPPPQRLPLPQAVFTGGSSSFVPQPPLRGPGSGAARGTPHARGGLATAAAASSSAPSSHTQQQQQQQQQQHDRAIMAHLHLAARAVFPTSYLDGQLTNAGSTVRCGLVVWLLEQGAVSASAFSTAPPPSPPQPPRPSPAAAGEPGPTGPPPPPSSTVPLSMVLRYFREQHPGLWQNPAVFQRLQPADFLRHPDSRGVFRVLNSSSSSSTSGSNSTSGSSGSSATSSAAAAGAAASAAAHPAGGGGSSSSGGGWGGSSSAGGSSWGSGSAWGSSDGGGSTWGGSSGGGGSSSSSSSRGRTAALTIGDPAVQLDVEALLAEFLRIAQQGYSRSSSSSSSSSGSRPGAHTGGAAFAADAAAAAAAVAEAVSALAHDAFPGPTRESGLAQAAAQGRYAVADPAALNRVYSAAQARHRVWREAAGWLAAVRPRAPAAADESLLCARLSALREHLRRELADTLAACDASGRRRPPELTQLLLQQPEARAVFRIVHQAGGGAAAGSTHGAPLLTGASADTEVSVLLDLKALWRAGVAASASPVVSCPDLRAAAGISRAPTPQVTGGSAAATTAQQQSRGGPAAPQPPPPLPLPPPPPPRVQAAAGIGKPAGASAPAGGSGSSSSTGTVVRSPAATAYSSNAISAAATDTATVAAVCIPRRSASAADATDTSDPLAIPTLAAADADARPSITATAGGSSVSHAALNRSASAAAAAAATGSDIAAQQVAASIPRRSASAAAASVPKASPKAPDTEADASAPAPAAAPVGSSWRAAQRRASPEAPSAAAAAVASNTSAADTTASIPRRSASAVDDAVATSTRIAIPAPTQADAKANAPATAAASVGSSWRAALTRPAPPLAGAAAATAAIPQQTAAATTTHAMGSSALTAPARSGAPPSSAPVAAASSSSPSATAADADPLQPLRCKPVRELARMAWPTHVHGQPVKDAVARQLRRAIAVWLDEEAGGSPAAQQQAPSPGLGPRRAPLTHVGQFLRQQHGSVWLDSHRKWPKLKEFLTQPQSRGVFKLAARHGGGGVAAAAAAEPVAQLDMQQLVRAAAEPAPAGAPAAAEAVAGAGSGSGATAGAAKVEDVDSAGQAGRLAPAGVAPRAAGGRSSARGAAPAAPGRQAQHVTAGAVASATQPATVGIRLPVVSAAEEPASAGARQAAATHAVAPNEASEFGAPWTEGAEGDSEQTLQQQHAASSNSAGRGSSSSNTLSFPLPSAEELAASGLPAVHVISVSDPYGEEFLAMLQHCRICPQLGLAVRSYYGLPVLLTLYAPEALMPQTPAAANLIGSAEGGGGAAADGDGMMLRWPAAAYVVDLLAAQERYGGGEEGQTAAAALLINLRPLLEAPEVVKVVHDGRGGAEAVGNRGAVAVLEAAISASGVGMMVLGEDGVTMVPAAAGGPCRIAPLHDTRLVLRGLEAMLGLPHAPEGTAAAAAAATSAAPGTAGAGMGVQAQLRALHSHVARLRDALAGTGLWADRPALLTALAAHHFAVMRQELVETWACNDDGGAVEELQELLMRPLGAGDVEAVAGLAEHLPELWGELVGIGLPQAIWRDIIKKVSDAGLFADSKHFVDCPALRPWALVAEDWERLEASGINTEDLKTFIAANFGSPGSDLQTVLPAGWHEVPPAWLAGLSNEKARAFCGDVYQLWTTLCRQVSPDVLANPDRHTLLPLPHPFIVPGDRFRECYNWDSYWVILGLLASGLLPAARQLLSNLLGLVDVWGFVPNGARAYYTNRSQPPLLSAMVAAVAEATAAADEEQRENEHKAQGTTTGASCNGTRPGSCSDCTNSSTGGSGEAEALLREALPRLIAQHGYWTSGRKVVRVRSAGGSEAGNGAGTDGSGGRGGGESCRDRVYELSRYHAELYEPRPESFREDLDLVEGLGLGPEAARALYCDIASAAESGWDFSTRWFVGGDTLGYTRTTQIVPADLNAWLYRTERDISRMAGALGDDVTADAFAARAVDRAAAMDALMWSDAGGCWHDLLLLPPSHSPATSSRPPAGSAAASPFSAAAGAADAAEAQGGGQEPREEGCAPLYDTEQRAGVYASNWVPLWCGVAPPGSAQAAAAAAGLLSSGLLQPGGLLTSLYRSGQQWDAPNSWPPLVHMAVDGLERSGAPGAADAAAGLARSYVAGCRAAWEATGHMHEKYDAAVPGGVGRGGEYVPQVGFGWSNGVLLALMHRYGV</sequence>
<comment type="catalytic activity">
    <reaction evidence="2">
        <text>alpha,alpha-trehalose + H2O = alpha-D-glucose + beta-D-glucose</text>
        <dbReference type="Rhea" id="RHEA:32675"/>
        <dbReference type="ChEBI" id="CHEBI:15377"/>
        <dbReference type="ChEBI" id="CHEBI:15903"/>
        <dbReference type="ChEBI" id="CHEBI:16551"/>
        <dbReference type="ChEBI" id="CHEBI:17925"/>
        <dbReference type="EC" id="3.2.1.28"/>
    </reaction>
</comment>
<reference evidence="4" key="1">
    <citation type="journal article" date="2020" name="bioRxiv">
        <title>Comparative genomics of Chlamydomonas.</title>
        <authorList>
            <person name="Craig R.J."/>
            <person name="Hasan A.R."/>
            <person name="Ness R.W."/>
            <person name="Keightley P.D."/>
        </authorList>
    </citation>
    <scope>NUCLEOTIDE SEQUENCE</scope>
    <source>
        <strain evidence="4">CCAP 11/173</strain>
    </source>
</reference>
<evidence type="ECO:0000256" key="1">
    <source>
        <dbReference type="ARBA" id="ARBA00005615"/>
    </source>
</evidence>
<evidence type="ECO:0000313" key="4">
    <source>
        <dbReference type="EMBL" id="KAG2433512.1"/>
    </source>
</evidence>
<dbReference type="SUPFAM" id="SSF48208">
    <property type="entry name" value="Six-hairpin glycosidases"/>
    <property type="match status" value="1"/>
</dbReference>
<proteinExistence type="inferred from homology"/>
<feature type="region of interest" description="Disordered" evidence="3">
    <location>
        <begin position="1171"/>
        <end position="1212"/>
    </location>
</feature>
<feature type="region of interest" description="Disordered" evidence="3">
    <location>
        <begin position="813"/>
        <end position="888"/>
    </location>
</feature>
<accession>A0A835VY18</accession>
<dbReference type="EC" id="3.2.1.28" evidence="2"/>
<dbReference type="PANTHER" id="PTHR23403:SF1">
    <property type="entry name" value="TREHALASE"/>
    <property type="match status" value="1"/>
</dbReference>
<comment type="similarity">
    <text evidence="1 2">Belongs to the glycosyl hydrolase 37 family.</text>
</comment>
<dbReference type="InterPro" id="IPR008928">
    <property type="entry name" value="6-hairpin_glycosidase_sf"/>
</dbReference>
<dbReference type="Proteomes" id="UP000613740">
    <property type="component" value="Unassembled WGS sequence"/>
</dbReference>
<evidence type="ECO:0000256" key="2">
    <source>
        <dbReference type="RuleBase" id="RU361180"/>
    </source>
</evidence>
<feature type="region of interest" description="Disordered" evidence="3">
    <location>
        <begin position="74"/>
        <end position="154"/>
    </location>
</feature>
<feature type="compositionally biased region" description="Polar residues" evidence="3">
    <location>
        <begin position="1849"/>
        <end position="1864"/>
    </location>
</feature>
<evidence type="ECO:0000256" key="3">
    <source>
        <dbReference type="SAM" id="MobiDB-lite"/>
    </source>
</evidence>
<feature type="compositionally biased region" description="Low complexity" evidence="3">
    <location>
        <begin position="962"/>
        <end position="992"/>
    </location>
</feature>
<feature type="region of interest" description="Disordered" evidence="3">
    <location>
        <begin position="1910"/>
        <end position="1930"/>
    </location>
</feature>
<dbReference type="OrthoDB" id="3542292at2759"/>
<protein>
    <recommendedName>
        <fullName evidence="2">Trehalase</fullName>
        <ecNumber evidence="2">3.2.1.28</ecNumber>
    </recommendedName>
    <alternativeName>
        <fullName evidence="2">Alpha-trehalose glucohydrolase</fullName>
    </alternativeName>
</protein>
<feature type="region of interest" description="Disordered" evidence="3">
    <location>
        <begin position="1836"/>
        <end position="1864"/>
    </location>
</feature>
<feature type="region of interest" description="Disordered" evidence="3">
    <location>
        <begin position="282"/>
        <end position="306"/>
    </location>
</feature>
<feature type="region of interest" description="Disordered" evidence="3">
    <location>
        <begin position="203"/>
        <end position="238"/>
    </location>
</feature>
<feature type="compositionally biased region" description="Low complexity" evidence="3">
    <location>
        <begin position="411"/>
        <end position="424"/>
    </location>
</feature>